<organism evidence="2 3">
    <name type="scientific">Kineococcus aurantiacus</name>
    <dbReference type="NCBI Taxonomy" id="37633"/>
    <lineage>
        <taxon>Bacteria</taxon>
        <taxon>Bacillati</taxon>
        <taxon>Actinomycetota</taxon>
        <taxon>Actinomycetes</taxon>
        <taxon>Kineosporiales</taxon>
        <taxon>Kineosporiaceae</taxon>
        <taxon>Kineococcus</taxon>
    </lineage>
</organism>
<evidence type="ECO:0000313" key="2">
    <source>
        <dbReference type="EMBL" id="NYD24922.1"/>
    </source>
</evidence>
<dbReference type="RefSeq" id="WP_179755633.1">
    <property type="nucleotide sequence ID" value="NZ_BAAAGN010000015.1"/>
</dbReference>
<evidence type="ECO:0000313" key="3">
    <source>
        <dbReference type="Proteomes" id="UP000521922"/>
    </source>
</evidence>
<proteinExistence type="predicted"/>
<accession>A0A7Y9J337</accession>
<dbReference type="Proteomes" id="UP000521922">
    <property type="component" value="Unassembled WGS sequence"/>
</dbReference>
<sequence>MKTSRAVLDVATGLLAGWVGLQAKAKAESTLQAWGERILPPEPGQKELPGADPAGHGDRMPPSVLYRRLVDLRGGDGDALEGDDLEAGAVWLHRALAYGYPVVYSLVSRPLPLVRAGAGTLGGAALFATFHGTLLPATGVQARLSELPKAWWVWEGGSHLVFGIAVDAVVGTVRRLTGEGHR</sequence>
<dbReference type="AlphaFoldDB" id="A0A7Y9J337"/>
<reference evidence="2 3" key="1">
    <citation type="submission" date="2020-07" db="EMBL/GenBank/DDBJ databases">
        <title>Sequencing the genomes of 1000 actinobacteria strains.</title>
        <authorList>
            <person name="Klenk H.-P."/>
        </authorList>
    </citation>
    <scope>NUCLEOTIDE SEQUENCE [LARGE SCALE GENOMIC DNA]</scope>
    <source>
        <strain evidence="2 3">DSM 7487</strain>
    </source>
</reference>
<keyword evidence="3" id="KW-1185">Reference proteome</keyword>
<name>A0A7Y9J337_9ACTN</name>
<comment type="caution">
    <text evidence="2">The sequence shown here is derived from an EMBL/GenBank/DDBJ whole genome shotgun (WGS) entry which is preliminary data.</text>
</comment>
<dbReference type="EMBL" id="JACCBB010000001">
    <property type="protein sequence ID" value="NYD24922.1"/>
    <property type="molecule type" value="Genomic_DNA"/>
</dbReference>
<gene>
    <name evidence="2" type="ORF">BJ968_004462</name>
</gene>
<evidence type="ECO:0000256" key="1">
    <source>
        <dbReference type="SAM" id="MobiDB-lite"/>
    </source>
</evidence>
<protein>
    <submittedName>
        <fullName evidence="2">Putative membrane protein YagU involved in acid resistance</fullName>
    </submittedName>
</protein>
<feature type="region of interest" description="Disordered" evidence="1">
    <location>
        <begin position="39"/>
        <end position="58"/>
    </location>
</feature>